<reference evidence="1" key="1">
    <citation type="submission" date="2024-09" db="EMBL/GenBank/DDBJ databases">
        <authorList>
            <person name="Liu J."/>
        </authorList>
    </citation>
    <scope>NUCLEOTIDE SEQUENCE</scope>
    <source>
        <strain evidence="1">NBU2967</strain>
    </source>
</reference>
<name>A0ACC7LIK4_9FLAO</name>
<accession>A0ACC7LIK4</accession>
<evidence type="ECO:0000313" key="2">
    <source>
        <dbReference type="Proteomes" id="UP001595191"/>
    </source>
</evidence>
<dbReference type="EC" id="2.2.1.7" evidence="1"/>
<keyword evidence="1" id="KW-0808">Transferase</keyword>
<sequence>MQLLKHIRCPDDLRKLKEEDLPLLADELRDFIIDIVAVKEGHLGASLGIVELTIALHYVFDTPNDKLVWDVGHQAYGHKILTGRKEIFDTNRQLGGISGFPKRSESEYDDFGTGHSSTSISAVLGMAIASQLKGKHERQHIAVIGDASIAAGMAFEGLNHAGVTDANILIVLNDNAIGIDPSVGALKKYLTNVKRGVAKDENIFECLNFDYYGPVDGHDLNALLSELKRLKSVKGPKLLHVISTKGKGLQQAEKDQVTYHAPGKFDKKTGELEKRSADGLPPKYQDVFGHTMVELAHQNKKIVGITPAMPTGSSLKYMMETFPDRAFDVGIAEQHAVTMAAGMAAEGLIPFCNIYSTFLQRAYDQVIHDVALQNLPVIFCLDRAGIVGQDGATHHGMYDLAYLRCIPNLIIFAPLNETELRNIMYTAQMGLQHPIAIRYPRGRGVVTDWKLPFEIIEMGKGKELKKGSKIAILSVGHIGNMISDLIERLDFKSLIGHYNMRFVKPIDKHLLQMVFDQYEYVITVEDGCKIGGFGSAVLESANTMGLKKNIKIFGVEDVFVEHGTVEELHQVAGIDILTIEKYLSSLVNK</sequence>
<protein>
    <submittedName>
        <fullName evidence="1">1-deoxy-D-xylulose-5-phosphate synthase</fullName>
        <ecNumber evidence="1">2.2.1.7</ecNumber>
    </submittedName>
</protein>
<dbReference type="Proteomes" id="UP001595191">
    <property type="component" value="Unassembled WGS sequence"/>
</dbReference>
<evidence type="ECO:0000313" key="1">
    <source>
        <dbReference type="EMBL" id="MFH6602860.1"/>
    </source>
</evidence>
<gene>
    <name evidence="1" type="primary">dxs</name>
    <name evidence="1" type="ORF">ACEZ3G_05185</name>
</gene>
<dbReference type="EMBL" id="JBHFPV010000001">
    <property type="protein sequence ID" value="MFH6602860.1"/>
    <property type="molecule type" value="Genomic_DNA"/>
</dbReference>
<proteinExistence type="predicted"/>
<comment type="caution">
    <text evidence="1">The sequence shown here is derived from an EMBL/GenBank/DDBJ whole genome shotgun (WGS) entry which is preliminary data.</text>
</comment>
<keyword evidence="2" id="KW-1185">Reference proteome</keyword>
<organism evidence="1 2">
    <name type="scientific">Meishania litoralis</name>
    <dbReference type="NCBI Taxonomy" id="3434685"/>
    <lineage>
        <taxon>Bacteria</taxon>
        <taxon>Pseudomonadati</taxon>
        <taxon>Bacteroidota</taxon>
        <taxon>Flavobacteriia</taxon>
        <taxon>Flavobacteriales</taxon>
        <taxon>Flavobacteriaceae</taxon>
        <taxon>Meishania</taxon>
    </lineage>
</organism>